<dbReference type="GeneID" id="28843573"/>
<dbReference type="AlphaFoldDB" id="A0A1B8G7N9"/>
<evidence type="ECO:0000313" key="1">
    <source>
        <dbReference type="EMBL" id="OBT91843.1"/>
    </source>
</evidence>
<dbReference type="Proteomes" id="UP000091956">
    <property type="component" value="Unassembled WGS sequence"/>
</dbReference>
<evidence type="ECO:0000313" key="2">
    <source>
        <dbReference type="Proteomes" id="UP000091956"/>
    </source>
</evidence>
<dbReference type="OrthoDB" id="4093325at2759"/>
<reference evidence="1 2" key="1">
    <citation type="submission" date="2016-03" db="EMBL/GenBank/DDBJ databases">
        <title>Comparative genomics of Pseudogymnoascus destructans, the fungus causing white-nose syndrome of bats.</title>
        <authorList>
            <person name="Palmer J.M."/>
            <person name="Drees K.P."/>
            <person name="Foster J.T."/>
            <person name="Lindner D.L."/>
        </authorList>
    </citation>
    <scope>NUCLEOTIDE SEQUENCE [LARGE SCALE GENOMIC DNA]</scope>
    <source>
        <strain evidence="1 2">UAMH 10579</strain>
    </source>
</reference>
<reference evidence="2" key="2">
    <citation type="journal article" date="2018" name="Nat. Commun.">
        <title>Extreme sensitivity to ultraviolet light in the fungal pathogen causing white-nose syndrome of bats.</title>
        <authorList>
            <person name="Palmer J.M."/>
            <person name="Drees K.P."/>
            <person name="Foster J.T."/>
            <person name="Lindner D.L."/>
        </authorList>
    </citation>
    <scope>NUCLEOTIDE SEQUENCE [LARGE SCALE GENOMIC DNA]</scope>
    <source>
        <strain evidence="2">UAMH 10579</strain>
    </source>
</reference>
<dbReference type="EMBL" id="KV460279">
    <property type="protein sequence ID" value="OBT91843.1"/>
    <property type="molecule type" value="Genomic_DNA"/>
</dbReference>
<sequence>MKLSAAVASLAGASSALATAFELMALRPDSPIHLAPFSAAQSNLFLHLPHQNASCEGEHPNRATFHIKHGSLFLYSKDGETQEIFVDRSGMGQGKMGYLTNSPYVPPHFELENWQIDSTGDLSFNGRTLIACPHSIDRAWSLWVDTSNPTPGGNKGCLPIITRAIPVNDPIRCDYSH</sequence>
<dbReference type="RefSeq" id="XP_018125576.1">
    <property type="nucleotide sequence ID" value="XM_018279592.2"/>
</dbReference>
<accession>A0A1B8G7N9</accession>
<keyword evidence="2" id="KW-1185">Reference proteome</keyword>
<organism evidence="1 2">
    <name type="scientific">Pseudogymnoascus verrucosus</name>
    <dbReference type="NCBI Taxonomy" id="342668"/>
    <lineage>
        <taxon>Eukaryota</taxon>
        <taxon>Fungi</taxon>
        <taxon>Dikarya</taxon>
        <taxon>Ascomycota</taxon>
        <taxon>Pezizomycotina</taxon>
        <taxon>Leotiomycetes</taxon>
        <taxon>Thelebolales</taxon>
        <taxon>Thelebolaceae</taxon>
        <taxon>Pseudogymnoascus</taxon>
    </lineage>
</organism>
<protein>
    <recommendedName>
        <fullName evidence="3">Cell wall protein PhiA</fullName>
    </recommendedName>
</protein>
<name>A0A1B8G7N9_9PEZI</name>
<gene>
    <name evidence="1" type="ORF">VE01_10187</name>
</gene>
<proteinExistence type="predicted"/>
<evidence type="ECO:0008006" key="3">
    <source>
        <dbReference type="Google" id="ProtNLM"/>
    </source>
</evidence>